<dbReference type="CDD" id="cd21608">
    <property type="entry name" value="RRM2_NsCP33_like"/>
    <property type="match status" value="1"/>
</dbReference>
<evidence type="ECO:0000259" key="4">
    <source>
        <dbReference type="PROSITE" id="PS50102"/>
    </source>
</evidence>
<dbReference type="InterPro" id="IPR052462">
    <property type="entry name" value="SLIRP/GR-RBP-like"/>
</dbReference>
<dbReference type="Pfam" id="PF00076">
    <property type="entry name" value="RRM_1"/>
    <property type="match status" value="1"/>
</dbReference>
<sequence length="177" mass="18869">MAAFNKLGSLLRHSTLTSGAPASSSPALFNAARLMSTKLFVGGLSWGTDEQTLKQAFSSFGEVTEARIITDRETGRSRGFGFVNFSNSDDAKAAVSQMDGQHHAPAPVFFPNADGNAAPWQPEPPSAAVGEDVGELDPEPGLLHAEGADDEEEPVFVLTDEWAEFFAKSDAKRRLGN</sequence>
<dbReference type="STRING" id="4540.A0A3L6RLZ9"/>
<dbReference type="SUPFAM" id="SSF54928">
    <property type="entry name" value="RNA-binding domain, RBD"/>
    <property type="match status" value="1"/>
</dbReference>
<dbReference type="AlphaFoldDB" id="A0A3L6RLZ9"/>
<gene>
    <name evidence="5" type="ORF">C2845_PM13G17180</name>
</gene>
<dbReference type="SMART" id="SM00360">
    <property type="entry name" value="RRM"/>
    <property type="match status" value="1"/>
</dbReference>
<accession>A0A3L6RLZ9</accession>
<dbReference type="PROSITE" id="PS50102">
    <property type="entry name" value="RRM"/>
    <property type="match status" value="1"/>
</dbReference>
<dbReference type="GO" id="GO:0003723">
    <property type="term" value="F:RNA binding"/>
    <property type="evidence" value="ECO:0007669"/>
    <property type="project" value="UniProtKB-UniRule"/>
</dbReference>
<evidence type="ECO:0000313" key="5">
    <source>
        <dbReference type="EMBL" id="RLN04921.1"/>
    </source>
</evidence>
<reference evidence="6" key="1">
    <citation type="journal article" date="2019" name="Nat. Commun.">
        <title>The genome of broomcorn millet.</title>
        <authorList>
            <person name="Zou C."/>
            <person name="Miki D."/>
            <person name="Li D."/>
            <person name="Tang Q."/>
            <person name="Xiao L."/>
            <person name="Rajput S."/>
            <person name="Deng P."/>
            <person name="Jia W."/>
            <person name="Huang R."/>
            <person name="Zhang M."/>
            <person name="Sun Y."/>
            <person name="Hu J."/>
            <person name="Fu X."/>
            <person name="Schnable P.S."/>
            <person name="Li F."/>
            <person name="Zhang H."/>
            <person name="Feng B."/>
            <person name="Zhu X."/>
            <person name="Liu R."/>
            <person name="Schnable J.C."/>
            <person name="Zhu J.-K."/>
            <person name="Zhang H."/>
        </authorList>
    </citation>
    <scope>NUCLEOTIDE SEQUENCE [LARGE SCALE GENOMIC DNA]</scope>
</reference>
<evidence type="ECO:0000256" key="2">
    <source>
        <dbReference type="PROSITE-ProRule" id="PRU00176"/>
    </source>
</evidence>
<dbReference type="EMBL" id="PQIB02000008">
    <property type="protein sequence ID" value="RLN04921.1"/>
    <property type="molecule type" value="Genomic_DNA"/>
</dbReference>
<dbReference type="InterPro" id="IPR035979">
    <property type="entry name" value="RBD_domain_sf"/>
</dbReference>
<dbReference type="OrthoDB" id="439808at2759"/>
<feature type="region of interest" description="Disordered" evidence="3">
    <location>
        <begin position="102"/>
        <end position="153"/>
    </location>
</feature>
<dbReference type="InterPro" id="IPR000504">
    <property type="entry name" value="RRM_dom"/>
</dbReference>
<name>A0A3L6RLZ9_PANMI</name>
<keyword evidence="6" id="KW-1185">Reference proteome</keyword>
<dbReference type="InterPro" id="IPR048289">
    <property type="entry name" value="RRM2_NsCP33-like"/>
</dbReference>
<feature type="domain" description="RRM" evidence="4">
    <location>
        <begin position="37"/>
        <end position="101"/>
    </location>
</feature>
<evidence type="ECO:0000256" key="3">
    <source>
        <dbReference type="SAM" id="MobiDB-lite"/>
    </source>
</evidence>
<organism evidence="5 6">
    <name type="scientific">Panicum miliaceum</name>
    <name type="common">Proso millet</name>
    <name type="synonym">Broomcorn millet</name>
    <dbReference type="NCBI Taxonomy" id="4540"/>
    <lineage>
        <taxon>Eukaryota</taxon>
        <taxon>Viridiplantae</taxon>
        <taxon>Streptophyta</taxon>
        <taxon>Embryophyta</taxon>
        <taxon>Tracheophyta</taxon>
        <taxon>Spermatophyta</taxon>
        <taxon>Magnoliopsida</taxon>
        <taxon>Liliopsida</taxon>
        <taxon>Poales</taxon>
        <taxon>Poaceae</taxon>
        <taxon>PACMAD clade</taxon>
        <taxon>Panicoideae</taxon>
        <taxon>Panicodae</taxon>
        <taxon>Paniceae</taxon>
        <taxon>Panicinae</taxon>
        <taxon>Panicum</taxon>
        <taxon>Panicum sect. Panicum</taxon>
    </lineage>
</organism>
<dbReference type="Proteomes" id="UP000275267">
    <property type="component" value="Unassembled WGS sequence"/>
</dbReference>
<proteinExistence type="predicted"/>
<keyword evidence="1 2" id="KW-0694">RNA-binding</keyword>
<evidence type="ECO:0000313" key="6">
    <source>
        <dbReference type="Proteomes" id="UP000275267"/>
    </source>
</evidence>
<dbReference type="PANTHER" id="PTHR48027">
    <property type="entry name" value="HETEROGENEOUS NUCLEAR RIBONUCLEOPROTEIN 87F-RELATED"/>
    <property type="match status" value="1"/>
</dbReference>
<comment type="caution">
    <text evidence="5">The sequence shown here is derived from an EMBL/GenBank/DDBJ whole genome shotgun (WGS) entry which is preliminary data.</text>
</comment>
<protein>
    <submittedName>
        <fullName evidence="5">Glycine-rich RNA-binding protein 2, mitochondrial-like</fullName>
    </submittedName>
</protein>
<dbReference type="Gene3D" id="3.30.70.330">
    <property type="match status" value="1"/>
</dbReference>
<dbReference type="InterPro" id="IPR012677">
    <property type="entry name" value="Nucleotide-bd_a/b_plait_sf"/>
</dbReference>
<evidence type="ECO:0000256" key="1">
    <source>
        <dbReference type="ARBA" id="ARBA00022884"/>
    </source>
</evidence>